<reference evidence="7" key="1">
    <citation type="submission" date="2025-08" db="UniProtKB">
        <authorList>
            <consortium name="RefSeq"/>
        </authorList>
    </citation>
    <scope>IDENTIFICATION</scope>
    <source>
        <tissue evidence="7">Liver</tissue>
    </source>
</reference>
<feature type="region of interest" description="Disordered" evidence="4">
    <location>
        <begin position="991"/>
        <end position="1010"/>
    </location>
</feature>
<feature type="compositionally biased region" description="Acidic residues" evidence="4">
    <location>
        <begin position="1091"/>
        <end position="1107"/>
    </location>
</feature>
<dbReference type="GO" id="GO:0005739">
    <property type="term" value="C:mitochondrion"/>
    <property type="evidence" value="ECO:0007669"/>
    <property type="project" value="TreeGrafter"/>
</dbReference>
<dbReference type="Gene3D" id="2.130.10.10">
    <property type="entry name" value="YVTN repeat-like/Quinoprotein amine dehydrogenase"/>
    <property type="match status" value="2"/>
</dbReference>
<evidence type="ECO:0000259" key="5">
    <source>
        <dbReference type="PROSITE" id="PS50197"/>
    </source>
</evidence>
<proteinExistence type="predicted"/>
<name>A0A9F5J8J8_PYTBI</name>
<dbReference type="KEGG" id="pbi:103060498"/>
<dbReference type="SUPFAM" id="SSF81837">
    <property type="entry name" value="BEACH domain"/>
    <property type="match status" value="1"/>
</dbReference>
<evidence type="ECO:0000256" key="3">
    <source>
        <dbReference type="PROSITE-ProRule" id="PRU00221"/>
    </source>
</evidence>
<dbReference type="Proteomes" id="UP000695026">
    <property type="component" value="Unplaced"/>
</dbReference>
<dbReference type="InterPro" id="IPR001680">
    <property type="entry name" value="WD40_rpt"/>
</dbReference>
<dbReference type="GeneID" id="103060498"/>
<dbReference type="InterPro" id="IPR000409">
    <property type="entry name" value="BEACH_dom"/>
</dbReference>
<feature type="region of interest" description="Disordered" evidence="4">
    <location>
        <begin position="1058"/>
        <end position="1117"/>
    </location>
</feature>
<evidence type="ECO:0000256" key="4">
    <source>
        <dbReference type="SAM" id="MobiDB-lite"/>
    </source>
</evidence>
<dbReference type="OMA" id="AYEQFTP"/>
<dbReference type="Gene3D" id="1.10.1540.10">
    <property type="entry name" value="BEACH domain"/>
    <property type="match status" value="1"/>
</dbReference>
<dbReference type="PROSITE" id="PS50294">
    <property type="entry name" value="WD_REPEATS_REGION"/>
    <property type="match status" value="1"/>
</dbReference>
<dbReference type="GO" id="GO:0035014">
    <property type="term" value="F:phosphatidylinositol 3-kinase regulator activity"/>
    <property type="evidence" value="ECO:0007669"/>
    <property type="project" value="TreeGrafter"/>
</dbReference>
<keyword evidence="6" id="KW-1185">Reference proteome</keyword>
<dbReference type="PROSITE" id="PS50197">
    <property type="entry name" value="BEACH"/>
    <property type="match status" value="1"/>
</dbReference>
<gene>
    <name evidence="7" type="primary">WDR81</name>
</gene>
<evidence type="ECO:0000313" key="7">
    <source>
        <dbReference type="RefSeq" id="XP_025032218.1"/>
    </source>
</evidence>
<feature type="repeat" description="WD" evidence="3">
    <location>
        <begin position="1587"/>
        <end position="1618"/>
    </location>
</feature>
<keyword evidence="2" id="KW-0677">Repeat</keyword>
<evidence type="ECO:0000313" key="6">
    <source>
        <dbReference type="Proteomes" id="UP000695026"/>
    </source>
</evidence>
<dbReference type="PROSITE" id="PS50082">
    <property type="entry name" value="WD_REPEATS_2"/>
    <property type="match status" value="2"/>
</dbReference>
<dbReference type="GO" id="GO:0035973">
    <property type="term" value="P:aggrephagy"/>
    <property type="evidence" value="ECO:0007669"/>
    <property type="project" value="TreeGrafter"/>
</dbReference>
<feature type="non-terminal residue" evidence="7">
    <location>
        <position position="1"/>
    </location>
</feature>
<dbReference type="SMART" id="SM00320">
    <property type="entry name" value="WD40"/>
    <property type="match status" value="6"/>
</dbReference>
<dbReference type="InterPro" id="IPR015943">
    <property type="entry name" value="WD40/YVTN_repeat-like_dom_sf"/>
</dbReference>
<dbReference type="CTD" id="124997"/>
<dbReference type="SMART" id="SM01026">
    <property type="entry name" value="Beach"/>
    <property type="match status" value="1"/>
</dbReference>
<dbReference type="OrthoDB" id="29306at2759"/>
<organism evidence="6 7">
    <name type="scientific">Python bivittatus</name>
    <name type="common">Burmese python</name>
    <name type="synonym">Python molurus bivittatus</name>
    <dbReference type="NCBI Taxonomy" id="176946"/>
    <lineage>
        <taxon>Eukaryota</taxon>
        <taxon>Metazoa</taxon>
        <taxon>Chordata</taxon>
        <taxon>Craniata</taxon>
        <taxon>Vertebrata</taxon>
        <taxon>Euteleostomi</taxon>
        <taxon>Lepidosauria</taxon>
        <taxon>Squamata</taxon>
        <taxon>Bifurcata</taxon>
        <taxon>Unidentata</taxon>
        <taxon>Episquamata</taxon>
        <taxon>Toxicofera</taxon>
        <taxon>Serpentes</taxon>
        <taxon>Henophidia</taxon>
        <taxon>Pythonidae</taxon>
        <taxon>Python</taxon>
    </lineage>
</organism>
<dbReference type="InterPro" id="IPR036372">
    <property type="entry name" value="BEACH_dom_sf"/>
</dbReference>
<feature type="region of interest" description="Disordered" evidence="4">
    <location>
        <begin position="284"/>
        <end position="305"/>
    </location>
</feature>
<dbReference type="RefSeq" id="XP_025032218.1">
    <property type="nucleotide sequence ID" value="XM_025176450.1"/>
</dbReference>
<dbReference type="CDD" id="cd06071">
    <property type="entry name" value="Beach"/>
    <property type="match status" value="1"/>
</dbReference>
<dbReference type="PANTHER" id="PTHR44662">
    <property type="entry name" value="WD REPEAT-CONTAINING PROTEIN 81"/>
    <property type="match status" value="1"/>
</dbReference>
<keyword evidence="1 3" id="KW-0853">WD repeat</keyword>
<dbReference type="SUPFAM" id="SSF50978">
    <property type="entry name" value="WD40 repeat-like"/>
    <property type="match status" value="1"/>
</dbReference>
<dbReference type="Pfam" id="PF00400">
    <property type="entry name" value="WD40"/>
    <property type="match status" value="1"/>
</dbReference>
<accession>A0A9F5J8J8</accession>
<dbReference type="FunFam" id="1.10.1540.10:FF:000003">
    <property type="entry name" value="WD repeat-containing protein 81 isoform X1"/>
    <property type="match status" value="1"/>
</dbReference>
<protein>
    <submittedName>
        <fullName evidence="7">WD repeat-containing protein 81</fullName>
    </submittedName>
</protein>
<feature type="domain" description="BEACH" evidence="5">
    <location>
        <begin position="309"/>
        <end position="589"/>
    </location>
</feature>
<dbReference type="Pfam" id="PF02138">
    <property type="entry name" value="Beach"/>
    <property type="match status" value="1"/>
</dbReference>
<sequence>QVEKDLRVDRSQLLLRGSHVVALVPAKWLASLKERGVLPVLCPQPEGLSKMEVHTCLQHSVQKLPAGWTRVEVHGLRKNWLRYRLTADPGLQRGPAGGPETLHEFMRSVASQNCRNLWSQAHRSYAQCYHPASAPASVLALEGLRAALQKLYRCPFIPVGRPPSCSSPAKEEDFPGSAPLLFSSVLQADAILESSEMLYVLFPYVWYSLRDLITFSPAKLTNSHAKLLFILFQVLLAMQACHEAGLACGLFSLEDVAVDEKLCARLRVPLQGYEQLGREEAGEGGAVAAASSGPGQDPAEERAASTAAEGTLALRDLGDLVLDWVHGRLSNFDYLMHLNRLAGRRLRDPNYHPVLPWVMDFTTRSGQFRDLRKSKFRLNKGDKQLDFTYEMTKQAFVAGGGLSGEQPHVPHHISDVLSDITYYVYTARRTPKAVLCSHVRSQWEPNEYPANLERMQGWTPDECIPEFYSDPTIFKSIHPDMPDLEVPAWYGSCEEFVAAHRALLESSEVSRDLHHWIDLTFGYKLLGKEAVKEKNVCLHLVDNHTHLTSYGVVQLFDQPHPRRLLGAAFLPAEAPLLAQPLLPTVQETRVLESPKGGQAASGLVAGAATCESRLGLSAGDEVEQGAEALESAPVVCRGAELPGPSTPLPGFPIDSRQLTWRPRAPMSVLQAEGTEVKVVLPDGHLLLQALEELEKLDAFLLKALHGTVGHLEQPPSRLPVALSDLFQRDMQVLGVLVGEVIFAAKLRTSKPMAPLRERFQTVRKLCQFHPKEVPSPLQHLLEVLLRLKIPDTQLLRETQGSRVPQLFAYEPVWQGLPPPCPSQLLSPYSGVLPFPVYFPSLHKFILTYLSQEAGDEGQGRELVFQLWQQLEGILNGIAPEGLEILLPFILALLSEQRTAVHAAWYLFEPIAKALGPKNTNKYLLKLLIGAYESPRGLHGRFYLYTDCFVAQLMARLGLQPFLAHLLPHILQVLGGAEGSSQEENKALLLGAAEDDEESGRSSPESCSFGEEAKGDAGLELANYMSGVSLHDQAYLPESEELQNGLYLSEALSLGQLGGKSSASEGLLGEDPRDKASLQGPDSGQDLKHSEEEDDELEEELEELEEDREEGRKEAASVTEELVLSAAAGSSVDTSLAEGDGQAGELVLSAAAGSCVDAGRDEEDGQVESGQGRQALLDQDVDKEQSILLDTACRTVRWLSAKLGPTTACRYVARNLLRLLASCYLGASRQQFVAGAEEGGPLSAGSLDRRRPVEGDVVSEPVLACLVHLAHLYGEPVLTYLYLPYISYLVAPGGGAAAGRLNSRKEAGLLAAVTLAQKIVVYLSDSTLMDLLPRISQEVLLPLLGFLTSPTVSFPSGVQGRIVLCLKTISLTVLVCLRIGPEMAQQHLRDTLQRFFETFSLLPLEPARLVSPDSPALLELQKVFSPEMAYVAFVPFSCVLGDAIHTIIPNHALIGQLASLYLDHASPRSTLSERQAAPGAGRAFAEQGTVGTEPSFSLPEDTRSGTFGSVLVGNRIQVPSEAQREFSSRPGNGLCPKGGGREEETLKQELRRSTHLLCGNWLAYWQYEIGVSQHDAHFHFHQIKLQSFAGHGGAIKCVAPLSGEDFFLSGSKDKTVRLWPLYNRGDGTHETEARLTYDRHKKSVFYVGVLEAPQHVVSCDGTVHIWDAPTGRVIRTFEALDSKAPITALSTMPPPYSSISIASADSVLRFIDHRKPGWQQEFRLASGPNAGLIRCLAVSPSGRSVAAGFSSGFMVLLDTRTGLILRAWSAHEGDILQVKATESNMLVSSSSDHSLTVWKDLEQKPLQVYKSAAEPVHTFDLYGSEVVAGTVANRIGVYALQELSAPGVTKLSSENFRGTLTSLAVLPTKCHLLLGSDNGTVRLLA</sequence>
<evidence type="ECO:0000256" key="2">
    <source>
        <dbReference type="ARBA" id="ARBA00022737"/>
    </source>
</evidence>
<dbReference type="InterPro" id="IPR036322">
    <property type="entry name" value="WD40_repeat_dom_sf"/>
</dbReference>
<feature type="repeat" description="WD" evidence="3">
    <location>
        <begin position="1767"/>
        <end position="1798"/>
    </location>
</feature>
<dbReference type="InterPro" id="IPR052651">
    <property type="entry name" value="WDR81"/>
</dbReference>
<dbReference type="PANTHER" id="PTHR44662:SF1">
    <property type="entry name" value="WD REPEAT-CONTAINING PROTEIN 81"/>
    <property type="match status" value="1"/>
</dbReference>
<evidence type="ECO:0000256" key="1">
    <source>
        <dbReference type="ARBA" id="ARBA00022574"/>
    </source>
</evidence>